<reference evidence="3" key="2">
    <citation type="submission" date="2002-05" db="EMBL/GenBank/DDBJ databases">
        <title>Oryza sativa nipponbare(GA3) genomic DNA, chromosome 8, BAC clone:OSJNBa0087F21.</title>
        <authorList>
            <person name="Sasaki T."/>
            <person name="Matsumoto T."/>
            <person name="Katayose Y."/>
        </authorList>
    </citation>
    <scope>NUCLEOTIDE SEQUENCE</scope>
</reference>
<evidence type="ECO:0000313" key="2">
    <source>
        <dbReference type="EMBL" id="BAD05385.1"/>
    </source>
</evidence>
<dbReference type="AlphaFoldDB" id="Q6Z3N6"/>
<reference evidence="4" key="4">
    <citation type="journal article" date="2008" name="Nucleic Acids Res.">
        <title>The rice annotation project database (RAP-DB): 2008 update.</title>
        <authorList>
            <consortium name="The rice annotation project (RAP)"/>
        </authorList>
    </citation>
    <scope>GENOME REANNOTATION</scope>
    <source>
        <strain evidence="4">cv. Nipponbare</strain>
    </source>
</reference>
<sequence>MGPTWVPRVSLYFPSHLHLSSSLSSHESSWPAGYGSAGAADGWCVKTGRRQRGRSWAAPAIGDAGTREKGRHGGAATREKGPRGGDGLGGCPDRGAVRRMRRRTAEQASEAGCDLAFVRVRRRRRLHPPKRAPGELVKTAKPGRG</sequence>
<name>Q6Z3N6_ORYSJ</name>
<reference evidence="2" key="1">
    <citation type="submission" date="2002-01" db="EMBL/GenBank/DDBJ databases">
        <title>Oryza sativa nipponbare(GA3) genomic DNA, chromosome 8, PAC clone:P0031C02.</title>
        <authorList>
            <person name="Sasaki T."/>
            <person name="Matsumoto T."/>
            <person name="Yamamoto K."/>
        </authorList>
    </citation>
    <scope>NUCLEOTIDE SEQUENCE</scope>
</reference>
<proteinExistence type="predicted"/>
<protein>
    <submittedName>
        <fullName evidence="3">Uncharacterized protein</fullName>
    </submittedName>
</protein>
<evidence type="ECO:0000256" key="1">
    <source>
        <dbReference type="SAM" id="MobiDB-lite"/>
    </source>
</evidence>
<feature type="region of interest" description="Disordered" evidence="1">
    <location>
        <begin position="54"/>
        <end position="95"/>
    </location>
</feature>
<evidence type="ECO:0000313" key="3">
    <source>
        <dbReference type="EMBL" id="BAD05560.1"/>
    </source>
</evidence>
<organism evidence="3 4">
    <name type="scientific">Oryza sativa subsp. japonica</name>
    <name type="common">Rice</name>
    <dbReference type="NCBI Taxonomy" id="39947"/>
    <lineage>
        <taxon>Eukaryota</taxon>
        <taxon>Viridiplantae</taxon>
        <taxon>Streptophyta</taxon>
        <taxon>Embryophyta</taxon>
        <taxon>Tracheophyta</taxon>
        <taxon>Spermatophyta</taxon>
        <taxon>Magnoliopsida</taxon>
        <taxon>Liliopsida</taxon>
        <taxon>Poales</taxon>
        <taxon>Poaceae</taxon>
        <taxon>BOP clade</taxon>
        <taxon>Oryzoideae</taxon>
        <taxon>Oryzeae</taxon>
        <taxon>Oryzinae</taxon>
        <taxon>Oryza</taxon>
        <taxon>Oryza sativa</taxon>
    </lineage>
</organism>
<dbReference type="EMBL" id="AP004657">
    <property type="protein sequence ID" value="BAD05385.1"/>
    <property type="molecule type" value="Genomic_DNA"/>
</dbReference>
<evidence type="ECO:0000313" key="4">
    <source>
        <dbReference type="Proteomes" id="UP000000763"/>
    </source>
</evidence>
<feature type="region of interest" description="Disordered" evidence="1">
    <location>
        <begin position="124"/>
        <end position="145"/>
    </location>
</feature>
<dbReference type="EMBL" id="AP005249">
    <property type="protein sequence ID" value="BAD05560.1"/>
    <property type="molecule type" value="Genomic_DNA"/>
</dbReference>
<gene>
    <name evidence="3" type="ORF">OSJNBa0087F21.2</name>
    <name evidence="2" type="ORF">P0031C02.7</name>
</gene>
<reference evidence="4" key="3">
    <citation type="journal article" date="2005" name="Nature">
        <title>The map-based sequence of the rice genome.</title>
        <authorList>
            <consortium name="International rice genome sequencing project (IRGSP)"/>
            <person name="Matsumoto T."/>
            <person name="Wu J."/>
            <person name="Kanamori H."/>
            <person name="Katayose Y."/>
            <person name="Fujisawa M."/>
            <person name="Namiki N."/>
            <person name="Mizuno H."/>
            <person name="Yamamoto K."/>
            <person name="Antonio B.A."/>
            <person name="Baba T."/>
            <person name="Sakata K."/>
            <person name="Nagamura Y."/>
            <person name="Aoki H."/>
            <person name="Arikawa K."/>
            <person name="Arita K."/>
            <person name="Bito T."/>
            <person name="Chiden Y."/>
            <person name="Fujitsuka N."/>
            <person name="Fukunaka R."/>
            <person name="Hamada M."/>
            <person name="Harada C."/>
            <person name="Hayashi A."/>
            <person name="Hijishita S."/>
            <person name="Honda M."/>
            <person name="Hosokawa S."/>
            <person name="Ichikawa Y."/>
            <person name="Idonuma A."/>
            <person name="Iijima M."/>
            <person name="Ikeda M."/>
            <person name="Ikeno M."/>
            <person name="Ito K."/>
            <person name="Ito S."/>
            <person name="Ito T."/>
            <person name="Ito Y."/>
            <person name="Ito Y."/>
            <person name="Iwabuchi A."/>
            <person name="Kamiya K."/>
            <person name="Karasawa W."/>
            <person name="Kurita K."/>
            <person name="Katagiri S."/>
            <person name="Kikuta A."/>
            <person name="Kobayashi H."/>
            <person name="Kobayashi N."/>
            <person name="Machita K."/>
            <person name="Maehara T."/>
            <person name="Masukawa M."/>
            <person name="Mizubayashi T."/>
            <person name="Mukai Y."/>
            <person name="Nagasaki H."/>
            <person name="Nagata Y."/>
            <person name="Naito S."/>
            <person name="Nakashima M."/>
            <person name="Nakama Y."/>
            <person name="Nakamichi Y."/>
            <person name="Nakamura M."/>
            <person name="Meguro A."/>
            <person name="Negishi M."/>
            <person name="Ohta I."/>
            <person name="Ohta T."/>
            <person name="Okamoto M."/>
            <person name="Ono N."/>
            <person name="Saji S."/>
            <person name="Sakaguchi M."/>
            <person name="Sakai K."/>
            <person name="Shibata M."/>
            <person name="Shimokawa T."/>
            <person name="Song J."/>
            <person name="Takazaki Y."/>
            <person name="Terasawa K."/>
            <person name="Tsugane M."/>
            <person name="Tsuji K."/>
            <person name="Ueda S."/>
            <person name="Waki K."/>
            <person name="Yamagata H."/>
            <person name="Yamamoto M."/>
            <person name="Yamamoto S."/>
            <person name="Yamane H."/>
            <person name="Yoshiki S."/>
            <person name="Yoshihara R."/>
            <person name="Yukawa K."/>
            <person name="Zhong H."/>
            <person name="Yano M."/>
            <person name="Yuan Q."/>
            <person name="Ouyang S."/>
            <person name="Liu J."/>
            <person name="Jones K.M."/>
            <person name="Gansberger K."/>
            <person name="Moffat K."/>
            <person name="Hill J."/>
            <person name="Bera J."/>
            <person name="Fadrosh D."/>
            <person name="Jin S."/>
            <person name="Johri S."/>
            <person name="Kim M."/>
            <person name="Overton L."/>
            <person name="Reardon M."/>
            <person name="Tsitrin T."/>
            <person name="Vuong H."/>
            <person name="Weaver B."/>
            <person name="Ciecko A."/>
            <person name="Tallon L."/>
            <person name="Jackson J."/>
            <person name="Pai G."/>
            <person name="Aken S.V."/>
            <person name="Utterback T."/>
            <person name="Reidmuller S."/>
            <person name="Feldblyum T."/>
            <person name="Hsiao J."/>
            <person name="Zismann V."/>
            <person name="Iobst S."/>
            <person name="de Vazeille A.R."/>
            <person name="Buell C.R."/>
            <person name="Ying K."/>
            <person name="Li Y."/>
            <person name="Lu T."/>
            <person name="Huang Y."/>
            <person name="Zhao Q."/>
            <person name="Feng Q."/>
            <person name="Zhang L."/>
            <person name="Zhu J."/>
            <person name="Weng Q."/>
            <person name="Mu J."/>
            <person name="Lu Y."/>
            <person name="Fan D."/>
            <person name="Liu Y."/>
            <person name="Guan J."/>
            <person name="Zhang Y."/>
            <person name="Yu S."/>
            <person name="Liu X."/>
            <person name="Zhang Y."/>
            <person name="Hong G."/>
            <person name="Han B."/>
            <person name="Choisne N."/>
            <person name="Demange N."/>
            <person name="Orjeda G."/>
            <person name="Samain S."/>
            <person name="Cattolico L."/>
            <person name="Pelletier E."/>
            <person name="Couloux A."/>
            <person name="Segurens B."/>
            <person name="Wincker P."/>
            <person name="D'Hont A."/>
            <person name="Scarpelli C."/>
            <person name="Weissenbach J."/>
            <person name="Salanoubat M."/>
            <person name="Quetier F."/>
            <person name="Yu Y."/>
            <person name="Kim H.R."/>
            <person name="Rambo T."/>
            <person name="Currie J."/>
            <person name="Collura K."/>
            <person name="Luo M."/>
            <person name="Yang T."/>
            <person name="Ammiraju J.S.S."/>
            <person name="Engler F."/>
            <person name="Soderlund C."/>
            <person name="Wing R.A."/>
            <person name="Palmer L.E."/>
            <person name="de la Bastide M."/>
            <person name="Spiegel L."/>
            <person name="Nascimento L."/>
            <person name="Zutavern T."/>
            <person name="O'Shaughnessy A."/>
            <person name="Dike S."/>
            <person name="Dedhia N."/>
            <person name="Preston R."/>
            <person name="Balija V."/>
            <person name="McCombie W.R."/>
            <person name="Chow T."/>
            <person name="Chen H."/>
            <person name="Chung M."/>
            <person name="Chen C."/>
            <person name="Shaw J."/>
            <person name="Wu H."/>
            <person name="Hsiao K."/>
            <person name="Chao Y."/>
            <person name="Chu M."/>
            <person name="Cheng C."/>
            <person name="Hour A."/>
            <person name="Lee P."/>
            <person name="Lin S."/>
            <person name="Lin Y."/>
            <person name="Liou J."/>
            <person name="Liu S."/>
            <person name="Hsing Y."/>
            <person name="Raghuvanshi S."/>
            <person name="Mohanty A."/>
            <person name="Bharti A.K."/>
            <person name="Gaur A."/>
            <person name="Gupta V."/>
            <person name="Kumar D."/>
            <person name="Ravi V."/>
            <person name="Vij S."/>
            <person name="Kapur A."/>
            <person name="Khurana P."/>
            <person name="Khurana P."/>
            <person name="Khurana J.P."/>
            <person name="Tyagi A.K."/>
            <person name="Gaikwad K."/>
            <person name="Singh A."/>
            <person name="Dalal V."/>
            <person name="Srivastava S."/>
            <person name="Dixit A."/>
            <person name="Pal A.K."/>
            <person name="Ghazi I.A."/>
            <person name="Yadav M."/>
            <person name="Pandit A."/>
            <person name="Bhargava A."/>
            <person name="Sureshbabu K."/>
            <person name="Batra K."/>
            <person name="Sharma T.R."/>
            <person name="Mohapatra T."/>
            <person name="Singh N.K."/>
            <person name="Messing J."/>
            <person name="Nelson A.B."/>
            <person name="Fuks G."/>
            <person name="Kavchok S."/>
            <person name="Keizer G."/>
            <person name="Linton E."/>
            <person name="Llaca V."/>
            <person name="Song R."/>
            <person name="Tanyolac B."/>
            <person name="Young S."/>
            <person name="Ho-Il K."/>
            <person name="Hahn J.H."/>
            <person name="Sangsakoo G."/>
            <person name="Vanavichit A."/>
            <person name="de Mattos Luiz.A.T."/>
            <person name="Zimmer P.D."/>
            <person name="Malone G."/>
            <person name="Dellagostin O."/>
            <person name="de Oliveira A.C."/>
            <person name="Bevan M."/>
            <person name="Bancroft I."/>
            <person name="Minx P."/>
            <person name="Cordum H."/>
            <person name="Wilson R."/>
            <person name="Cheng Z."/>
            <person name="Jin W."/>
            <person name="Jiang J."/>
            <person name="Leong S.A."/>
            <person name="Iwama H."/>
            <person name="Gojobori T."/>
            <person name="Itoh T."/>
            <person name="Niimura Y."/>
            <person name="Fujii Y."/>
            <person name="Habara T."/>
            <person name="Sakai H."/>
            <person name="Sato Y."/>
            <person name="Wilson G."/>
            <person name="Kumar K."/>
            <person name="McCouch S."/>
            <person name="Juretic N."/>
            <person name="Hoen D."/>
            <person name="Wright S."/>
            <person name="Bruskiewich R."/>
            <person name="Bureau T."/>
            <person name="Miyao A."/>
            <person name="Hirochika H."/>
            <person name="Nishikawa T."/>
            <person name="Kadowaki K."/>
            <person name="Sugiura M."/>
            <person name="Burr B."/>
            <person name="Sasaki T."/>
        </authorList>
    </citation>
    <scope>NUCLEOTIDE SEQUENCE [LARGE SCALE GENOMIC DNA]</scope>
    <source>
        <strain evidence="4">cv. Nipponbare</strain>
    </source>
</reference>
<accession>Q6Z3N6</accession>
<dbReference type="Proteomes" id="UP000000763">
    <property type="component" value="Chromosome 8"/>
</dbReference>